<dbReference type="Proteomes" id="UP000794436">
    <property type="component" value="Unassembled WGS sequence"/>
</dbReference>
<evidence type="ECO:0000313" key="3">
    <source>
        <dbReference type="EMBL" id="TMW67966.1"/>
    </source>
</evidence>
<protein>
    <recommendedName>
        <fullName evidence="2">J domain-containing protein</fullName>
    </recommendedName>
</protein>
<dbReference type="PANTHER" id="PTHR43096:SF52">
    <property type="entry name" value="DNAJ HOMOLOG 1, MITOCHONDRIAL-RELATED"/>
    <property type="match status" value="1"/>
</dbReference>
<dbReference type="GO" id="GO:0042026">
    <property type="term" value="P:protein refolding"/>
    <property type="evidence" value="ECO:0007669"/>
    <property type="project" value="TreeGrafter"/>
</dbReference>
<organism evidence="3 4">
    <name type="scientific">Pythium oligandrum</name>
    <name type="common">Mycoparasitic fungus</name>
    <dbReference type="NCBI Taxonomy" id="41045"/>
    <lineage>
        <taxon>Eukaryota</taxon>
        <taxon>Sar</taxon>
        <taxon>Stramenopiles</taxon>
        <taxon>Oomycota</taxon>
        <taxon>Peronosporomycetes</taxon>
        <taxon>Pythiales</taxon>
        <taxon>Pythiaceae</taxon>
        <taxon>Pythium</taxon>
    </lineage>
</organism>
<dbReference type="SMART" id="SM00271">
    <property type="entry name" value="DnaJ"/>
    <property type="match status" value="1"/>
</dbReference>
<dbReference type="EMBL" id="SPLM01000003">
    <property type="protein sequence ID" value="TMW67966.1"/>
    <property type="molecule type" value="Genomic_DNA"/>
</dbReference>
<keyword evidence="4" id="KW-1185">Reference proteome</keyword>
<dbReference type="GO" id="GO:0005737">
    <property type="term" value="C:cytoplasm"/>
    <property type="evidence" value="ECO:0007669"/>
    <property type="project" value="TreeGrafter"/>
</dbReference>
<dbReference type="CDD" id="cd06257">
    <property type="entry name" value="DnaJ"/>
    <property type="match status" value="1"/>
</dbReference>
<evidence type="ECO:0000259" key="2">
    <source>
        <dbReference type="PROSITE" id="PS50076"/>
    </source>
</evidence>
<proteinExistence type="predicted"/>
<keyword evidence="1" id="KW-0143">Chaperone</keyword>
<feature type="domain" description="J" evidence="2">
    <location>
        <begin position="90"/>
        <end position="150"/>
    </location>
</feature>
<dbReference type="InterPro" id="IPR001623">
    <property type="entry name" value="DnaJ_domain"/>
</dbReference>
<name>A0A8K1FM84_PYTOL</name>
<evidence type="ECO:0000256" key="1">
    <source>
        <dbReference type="ARBA" id="ARBA00023186"/>
    </source>
</evidence>
<dbReference type="Pfam" id="PF00226">
    <property type="entry name" value="DnaJ"/>
    <property type="match status" value="1"/>
</dbReference>
<accession>A0A8K1FM84</accession>
<dbReference type="PROSITE" id="PS50076">
    <property type="entry name" value="DNAJ_2"/>
    <property type="match status" value="1"/>
</dbReference>
<dbReference type="AlphaFoldDB" id="A0A8K1FM84"/>
<dbReference type="GO" id="GO:0051082">
    <property type="term" value="F:unfolded protein binding"/>
    <property type="evidence" value="ECO:0007669"/>
    <property type="project" value="TreeGrafter"/>
</dbReference>
<dbReference type="PANTHER" id="PTHR43096">
    <property type="entry name" value="DNAJ HOMOLOG 1, MITOCHONDRIAL-RELATED"/>
    <property type="match status" value="1"/>
</dbReference>
<comment type="caution">
    <text evidence="3">The sequence shown here is derived from an EMBL/GenBank/DDBJ whole genome shotgun (WGS) entry which is preliminary data.</text>
</comment>
<evidence type="ECO:0000313" key="4">
    <source>
        <dbReference type="Proteomes" id="UP000794436"/>
    </source>
</evidence>
<dbReference type="InterPro" id="IPR036869">
    <property type="entry name" value="J_dom_sf"/>
</dbReference>
<dbReference type="PRINTS" id="PR00625">
    <property type="entry name" value="JDOMAIN"/>
</dbReference>
<gene>
    <name evidence="3" type="ORF">Poli38472_007638</name>
</gene>
<reference evidence="3" key="1">
    <citation type="submission" date="2019-03" db="EMBL/GenBank/DDBJ databases">
        <title>Long read genome sequence of the mycoparasitic Pythium oligandrum ATCC 38472 isolated from sugarbeet rhizosphere.</title>
        <authorList>
            <person name="Gaulin E."/>
        </authorList>
    </citation>
    <scope>NUCLEOTIDE SEQUENCE</scope>
    <source>
        <strain evidence="3">ATCC 38472_TT</strain>
    </source>
</reference>
<sequence>MHHVRALRVSSVSRWRVPLASRRRALCSSRKGEESISASSALRQQLEFCCLVCGWDVPCTTCPFKWYGFDGKTRYRVSRDAASTPLRVAAAIQILHVPLDSGANMTRQTLKEAFRRQALQWHPDCNKDPDAETRFKAILDAYEYLLALTP</sequence>
<dbReference type="SUPFAM" id="SSF46565">
    <property type="entry name" value="Chaperone J-domain"/>
    <property type="match status" value="1"/>
</dbReference>
<dbReference type="Gene3D" id="1.10.287.110">
    <property type="entry name" value="DnaJ domain"/>
    <property type="match status" value="1"/>
</dbReference>
<dbReference type="OrthoDB" id="552049at2759"/>